<dbReference type="InterPro" id="IPR034016">
    <property type="entry name" value="M1_APN-typ"/>
</dbReference>
<protein>
    <recommendedName>
        <fullName evidence="7">glutamyl aminopeptidase</fullName>
        <ecNumber evidence="7">3.4.11.7</ecNumber>
    </recommendedName>
</protein>
<dbReference type="GO" id="GO:0008270">
    <property type="term" value="F:zinc ion binding"/>
    <property type="evidence" value="ECO:0007669"/>
    <property type="project" value="InterPro"/>
</dbReference>
<evidence type="ECO:0000256" key="4">
    <source>
        <dbReference type="ARBA" id="ARBA00004609"/>
    </source>
</evidence>
<keyword evidence="11" id="KW-0812">Transmembrane</keyword>
<feature type="domain" description="Peptidase M1 membrane alanine aminopeptidase" evidence="22">
    <location>
        <begin position="1325"/>
        <end position="1544"/>
    </location>
</feature>
<feature type="domain" description="Peptidase M1 membrane alanine aminopeptidase" evidence="22">
    <location>
        <begin position="1904"/>
        <end position="1947"/>
    </location>
</feature>
<keyword evidence="9" id="KW-1003">Cell membrane</keyword>
<keyword evidence="17" id="KW-1133">Transmembrane helix</keyword>
<feature type="domain" description="Aminopeptidase N-like N-terminal" evidence="24">
    <location>
        <begin position="1097"/>
        <end position="1288"/>
    </location>
</feature>
<evidence type="ECO:0000256" key="16">
    <source>
        <dbReference type="ARBA" id="ARBA00022968"/>
    </source>
</evidence>
<dbReference type="VEuPathDB" id="VectorBase:SSCA006602"/>
<comment type="cofactor">
    <cofactor evidence="2">
        <name>Zn(2+)</name>
        <dbReference type="ChEBI" id="CHEBI:29105"/>
    </cofactor>
</comment>
<comment type="subcellular location">
    <subcellularLocation>
        <location evidence="4">Cell membrane</location>
        <topology evidence="4">Lipid-anchor</topology>
        <topology evidence="4">GPI-anchor</topology>
    </subcellularLocation>
    <subcellularLocation>
        <location evidence="3">Cell membrane</location>
        <topology evidence="3">Single-pass type II membrane protein</topology>
    </subcellularLocation>
</comment>
<dbReference type="CDD" id="cd09601">
    <property type="entry name" value="M1_APN-Q_like"/>
    <property type="match status" value="4"/>
</dbReference>
<evidence type="ECO:0000259" key="23">
    <source>
        <dbReference type="Pfam" id="PF11838"/>
    </source>
</evidence>
<evidence type="ECO:0000256" key="1">
    <source>
        <dbReference type="ARBA" id="ARBA00001703"/>
    </source>
</evidence>
<evidence type="ECO:0000256" key="11">
    <source>
        <dbReference type="ARBA" id="ARBA00022692"/>
    </source>
</evidence>
<evidence type="ECO:0000256" key="8">
    <source>
        <dbReference type="ARBA" id="ARBA00022438"/>
    </source>
</evidence>
<evidence type="ECO:0000256" key="15">
    <source>
        <dbReference type="ARBA" id="ARBA00022837"/>
    </source>
</evidence>
<keyword evidence="8 25" id="KW-0031">Aminopeptidase</keyword>
<dbReference type="GO" id="GO:0005737">
    <property type="term" value="C:cytoplasm"/>
    <property type="evidence" value="ECO:0007669"/>
    <property type="project" value="TreeGrafter"/>
</dbReference>
<keyword evidence="18" id="KW-0482">Metalloprotease</keyword>
<dbReference type="GO" id="GO:0042277">
    <property type="term" value="F:peptide binding"/>
    <property type="evidence" value="ECO:0007669"/>
    <property type="project" value="TreeGrafter"/>
</dbReference>
<evidence type="ECO:0000259" key="22">
    <source>
        <dbReference type="Pfam" id="PF01433"/>
    </source>
</evidence>
<dbReference type="InterPro" id="IPR024571">
    <property type="entry name" value="ERAP1-like_C_dom"/>
</dbReference>
<evidence type="ECO:0000313" key="25">
    <source>
        <dbReference type="EMBL" id="KPM05340.1"/>
    </source>
</evidence>
<dbReference type="EC" id="3.4.11.7" evidence="7"/>
<evidence type="ECO:0000256" key="20">
    <source>
        <dbReference type="ARBA" id="ARBA00023157"/>
    </source>
</evidence>
<evidence type="ECO:0000256" key="7">
    <source>
        <dbReference type="ARBA" id="ARBA00012567"/>
    </source>
</evidence>
<keyword evidence="16" id="KW-0735">Signal-anchor</keyword>
<name>A0A132A4M3_SARSC</name>
<evidence type="ECO:0000256" key="14">
    <source>
        <dbReference type="ARBA" id="ARBA00022833"/>
    </source>
</evidence>
<keyword evidence="19" id="KW-0472">Membrane</keyword>
<dbReference type="FunFam" id="1.10.390.10:FF:000006">
    <property type="entry name" value="Puromycin-sensitive aminopeptidase"/>
    <property type="match status" value="2"/>
</dbReference>
<feature type="domain" description="Aminopeptidase N-like N-terminal" evidence="24">
    <location>
        <begin position="1567"/>
        <end position="1754"/>
    </location>
</feature>
<evidence type="ECO:0000313" key="26">
    <source>
        <dbReference type="Proteomes" id="UP000616769"/>
    </source>
</evidence>
<dbReference type="Pfam" id="PF17900">
    <property type="entry name" value="Peptidase_M1_N"/>
    <property type="match status" value="3"/>
</dbReference>
<evidence type="ECO:0000256" key="3">
    <source>
        <dbReference type="ARBA" id="ARBA00004401"/>
    </source>
</evidence>
<evidence type="ECO:0000256" key="18">
    <source>
        <dbReference type="ARBA" id="ARBA00023049"/>
    </source>
</evidence>
<comment type="catalytic activity">
    <reaction evidence="1">
        <text>Release of N-terminal glutamate (and to a lesser extent aspartate) from a peptide.</text>
        <dbReference type="EC" id="3.4.11.7"/>
    </reaction>
</comment>
<dbReference type="SUPFAM" id="SSF55486">
    <property type="entry name" value="Metalloproteases ('zincins'), catalytic domain"/>
    <property type="match status" value="4"/>
</dbReference>
<dbReference type="Gene3D" id="1.10.3480.20">
    <property type="match status" value="1"/>
</dbReference>
<dbReference type="Gene3D" id="2.60.40.1730">
    <property type="entry name" value="tricorn interacting facor f3 domain"/>
    <property type="match status" value="4"/>
</dbReference>
<evidence type="ECO:0000256" key="5">
    <source>
        <dbReference type="ARBA" id="ARBA00010136"/>
    </source>
</evidence>
<dbReference type="Proteomes" id="UP000616769">
    <property type="component" value="Unassembled WGS sequence"/>
</dbReference>
<dbReference type="PANTHER" id="PTHR11533">
    <property type="entry name" value="PROTEASE M1 ZINC METALLOPROTEASE"/>
    <property type="match status" value="1"/>
</dbReference>
<dbReference type="OrthoDB" id="510539at2759"/>
<dbReference type="Gene3D" id="1.10.390.10">
    <property type="entry name" value="Neutral Protease Domain 2"/>
    <property type="match status" value="5"/>
</dbReference>
<comment type="subunit">
    <text evidence="6">Homodimer; disulfide-linked.</text>
</comment>
<dbReference type="GO" id="GO:0043171">
    <property type="term" value="P:peptide catabolic process"/>
    <property type="evidence" value="ECO:0007669"/>
    <property type="project" value="TreeGrafter"/>
</dbReference>
<feature type="domain" description="ERAP1-like C-terminal" evidence="23">
    <location>
        <begin position="14"/>
        <end position="169"/>
    </location>
</feature>
<evidence type="ECO:0000256" key="2">
    <source>
        <dbReference type="ARBA" id="ARBA00001947"/>
    </source>
</evidence>
<evidence type="ECO:0000256" key="19">
    <source>
        <dbReference type="ARBA" id="ARBA00023136"/>
    </source>
</evidence>
<keyword evidence="21" id="KW-0325">Glycoprotein</keyword>
<feature type="domain" description="Aminopeptidase N-like N-terminal" evidence="24">
    <location>
        <begin position="207"/>
        <end position="394"/>
    </location>
</feature>
<keyword evidence="12" id="KW-0479">Metal-binding</keyword>
<organism evidence="25 26">
    <name type="scientific">Sarcoptes scabiei</name>
    <name type="common">Itch mite</name>
    <name type="synonym">Acarus scabiei</name>
    <dbReference type="NCBI Taxonomy" id="52283"/>
    <lineage>
        <taxon>Eukaryota</taxon>
        <taxon>Metazoa</taxon>
        <taxon>Ecdysozoa</taxon>
        <taxon>Arthropoda</taxon>
        <taxon>Chelicerata</taxon>
        <taxon>Arachnida</taxon>
        <taxon>Acari</taxon>
        <taxon>Acariformes</taxon>
        <taxon>Sarcoptiformes</taxon>
        <taxon>Astigmata</taxon>
        <taxon>Psoroptidia</taxon>
        <taxon>Sarcoptoidea</taxon>
        <taxon>Sarcoptidae</taxon>
        <taxon>Sarcoptinae</taxon>
        <taxon>Sarcoptes</taxon>
    </lineage>
</organism>
<dbReference type="Pfam" id="PF11838">
    <property type="entry name" value="ERAP1_C"/>
    <property type="match status" value="3"/>
</dbReference>
<keyword evidence="14" id="KW-0862">Zinc</keyword>
<dbReference type="GO" id="GO:0004230">
    <property type="term" value="F:glutamyl aminopeptidase activity"/>
    <property type="evidence" value="ECO:0007669"/>
    <property type="project" value="UniProtKB-EC"/>
</dbReference>
<feature type="domain" description="ERAP1-like C-terminal" evidence="23">
    <location>
        <begin position="2034"/>
        <end position="2310"/>
    </location>
</feature>
<evidence type="ECO:0000256" key="10">
    <source>
        <dbReference type="ARBA" id="ARBA00022670"/>
    </source>
</evidence>
<dbReference type="GO" id="GO:0005886">
    <property type="term" value="C:plasma membrane"/>
    <property type="evidence" value="ECO:0007669"/>
    <property type="project" value="UniProtKB-SubCell"/>
</dbReference>
<keyword evidence="10" id="KW-0645">Protease</keyword>
<dbReference type="InterPro" id="IPR027268">
    <property type="entry name" value="Peptidase_M4/M1_CTD_sf"/>
</dbReference>
<feature type="domain" description="Peptidase M1 membrane alanine aminopeptidase" evidence="22">
    <location>
        <begin position="2521"/>
        <end position="2681"/>
    </location>
</feature>
<dbReference type="Gene3D" id="2.60.40.1910">
    <property type="match status" value="2"/>
</dbReference>
<evidence type="ECO:0000256" key="9">
    <source>
        <dbReference type="ARBA" id="ARBA00022475"/>
    </source>
</evidence>
<comment type="similarity">
    <text evidence="5">Belongs to the peptidase M1 family.</text>
</comment>
<evidence type="ECO:0000256" key="17">
    <source>
        <dbReference type="ARBA" id="ARBA00022989"/>
    </source>
</evidence>
<feature type="domain" description="Peptidase M1 membrane alanine aminopeptidase" evidence="22">
    <location>
        <begin position="429"/>
        <end position="652"/>
    </location>
</feature>
<dbReference type="SUPFAM" id="SSF63737">
    <property type="entry name" value="Leukotriene A4 hydrolase N-terminal domain"/>
    <property type="match status" value="4"/>
</dbReference>
<dbReference type="PANTHER" id="PTHR11533:SF276">
    <property type="entry name" value="GLUTAMYL AMINOPEPTIDASE"/>
    <property type="match status" value="1"/>
</dbReference>
<dbReference type="Gene3D" id="1.25.50.20">
    <property type="match status" value="2"/>
</dbReference>
<reference evidence="25 26" key="1">
    <citation type="journal article" date="2015" name="Parasit. Vectors">
        <title>Draft genome of the scabies mite.</title>
        <authorList>
            <person name="Rider S.D.Jr."/>
            <person name="Morgan M.S."/>
            <person name="Arlian L.G."/>
        </authorList>
    </citation>
    <scope>NUCLEOTIDE SEQUENCE [LARGE SCALE GENOMIC DNA]</scope>
    <source>
        <strain evidence="25">Arlian Lab</strain>
    </source>
</reference>
<evidence type="ECO:0000256" key="6">
    <source>
        <dbReference type="ARBA" id="ARBA00011748"/>
    </source>
</evidence>
<dbReference type="InterPro" id="IPR014782">
    <property type="entry name" value="Peptidase_M1_dom"/>
</dbReference>
<dbReference type="FunFam" id="2.60.40.1730:FF:000012">
    <property type="entry name" value="Aminopeptidase N"/>
    <property type="match status" value="1"/>
</dbReference>
<sequence length="2692" mass="314943">MFRSMWKKIYGLSDLKSLIYRFGSIVHSNEENIWHQIWLMYQSEKDAIEKSNLMMALVATQNTNLLNLLISYSEDATLIDNENFFTVHQLIASNSDIGHNLVWNYIKFNWKDLVKRFGLNDRRLGRFVESIASRFQTESSLTDVIHFFNHYPESGAGERSRKIAVEKIQKNIQWLDENLPLIQRLLSERDETAKPWLNWRLDEAIRPQHYDLNLTVDVDREKFHGSILIEIDIDRPRKFIILHSKELNITSSDVSMKDSTKTNFPIETSFAYKPNSFWIISMKELIVQGKYLCHLEFSGELRNELNGLYLSKYRHFETNQTIKLATTQLQANYARKMFPCFDEPQFKATFSIAVKHSEKFRAISNMPVQEIQKLSNEKMILTKFKRSLRMSTYLIALVVSDFAHQSHPKVSNFSVYTYNAEKNMPKLQYALEMGPKILQFYSKEYFEIDYPLPKMDLISVPDFWMGAMENWGLITFRDIYLLYDPTETSSASKMQICKIIAHELTHMWFGNLVTMKWWDDLWLNEGFANFMQYKGVDAVEPSWDYPKHFVINELARVYDLDSMPSTHPILTSVSDENSIQAVFDSVTYAKGASIIRMLESVLGTKKFQLAIRKYMRKYSYSSTLTENLWTELSKIQATNGKTISVENLMENWVKKEGFPIVTIKQLENGSLFLMQDRFLKDFESAGVSYVWKIPITFRLFNSHFPEARTEIESFYLETRTLSLENFINITDENLIKFNIDQTGLYVVNYFEDQWIGWIKNLNDPNKWNKLLNDLDRNNLLLDAFYLARSGSLSYEKCLQLAEYLKYEDSLIVWTTAFGSLDYLQKFMLSGDDGIAFNNWIKEKFINQIYEKFAWKEIDHNDLNQKRLQQLVIDMSCTFKHSGCLQIVNERFDRWMNNVTDLVDPDLFSIILYHTMANNATEEKFKFVKQKYSEALTTNKKLKYLRALSAVQNQSMLIDLIENSMSSDYLRSQDFFTFMFYLSSNKMGRKLGWTFYKENYTKISKRFGLDDSNLGRAIYEFANYFHTEESKQDVLDFFAQNPNAGASLLYRQQTIDLIEANIRWLNRHYETVYEYFVRACDSKICPWKNFRLNRNVRPLQYDLTIQIDTDSFRYNGTVKIKLNITSNDIKHIILHTASTLNISTIEIKNIENNQRISILNNFQYNPLEFHIISLKEIINPDVYFLRIDFNGSALNNDENGLYRGWYSEENSELKTNLIASQFQSTYARKAFPCFDEPTFKSLIAVTVIHPKRMQTTLSNMEIESSIPHASMSDWSITSFKITPPMVTYLIAILVSDFDCYQSNTTLYEIPIRTCSAKTFAANKTDYSLSVTPKILKYYENLTNIEYPLQKLDQIALPQFASGAMENWGLIKYREKNLLWSSDQDQSSDLKRVCSVISHELAHNWFGNLVTSEFWGDLWLNEAFASYMEYGAIDSVHPDWNIWNTMTLSDSYSAIINDFGHKSLALVRNITNPSEIASTNGIVYNKGSHVLKMFEKTMGTERFYRSIQQYLQEHKYKTATTGDLFDFFDMNWSTIESKSRSFLESWTMQPGFPYLNITYNSTNDRYYYPINYKINLQVNIIEDFYNGTVRINLIAEKTLNFVVLHAADDLEVELISIVDVQSSDRLKATMFRYKPNQFVVVEFHQPSKPGYYDLTFGFNGNFSTSGLSGLYLSNYSDPDGQRKQIASTQFEFRDARKVFPCFDEPIFKSTFDLTIIHDRSMSTTLSNMEVLDQIDLHRNNLVATQFKTSYIMSSYLLAMVISDFNGKEVKSENIQFKVYASKSQSHKLDYAITMAPKCYSYLQTKLNQTLPMNKIDLIAIPDFYYGAMENWGLITFRESALLFHENDTTSERKMSIMKTIAHELAHFWFGNLVTCEWWDYIFLNEAFATYLQYTVLDSVEPDWNIGASILRMIESVLGSDNFYSALRDYLQQFKYKNVQPKDLLRIFDQYGSRLSIPKHWIKSWIEFNGFPYVNVTEFEDCYELKQDRFELQPFSNQTKPLWNIPITWYENEIGSLTKKIIFFNESSINITKISSLLKLNTEHKGFYLVNYSPSIWERWIEYLQKPNMSNVPIADRSGLLLDAFYLARANLLSYRIPLKLIEFLRKDRHITSWTIGFDGLLQIQKFMNEDSLIGKRWEQFLQHLIDPIYEELGWEDSGTDVVRRLRADVLDFACFYRIEKCLQNATSKFQQWIDSWKSNSNSTPIFLPPNQLQTILKYGIKNSDSIDQWMLLWDLYRNEKSATLRSIYANALASTSNVELQKILMENALRSSETIRKQDSYSILVSIASSGDSKILSQLLKFYFENYQSMIKNESFNGTVKIDIDVNKTTKYIILNAADTLLIGESKVLDPFTNQWLEIVQNFSYSPLDYWIVEMKTPIQQDRQITLFFSFSSKLSKNMLGFYLSQYYDPIKKIQIKLATTQFQDIHARKAFPCFDEPAFKAIFEIKIQHHPRYAVISNNRKSRSTTIIDERNAVSEFEPTPKMVTYLVAFIVSDFVHLTTTTNRSVEISVWSSPFEISNAFYTLQKAPQVLENFEKKFNYTYPLDKMDLVAVPDFDAGAMENWGLLTFRETALLWNDITSSIASKMRVLSVVTHEIAHMWFGDLVTCKWWTDLWLNEAFASYLEWFAVDTVEPSWNYKQLFYTTDYVPAMDADSIDGSHPLIRSAIEKPSQIPYNSRITYQKVSLQSRKKKIQ</sequence>
<keyword evidence="15" id="KW-0106">Calcium</keyword>
<comment type="caution">
    <text evidence="25">The sequence shown here is derived from an EMBL/GenBank/DDBJ whole genome shotgun (WGS) entry which is preliminary data.</text>
</comment>
<evidence type="ECO:0000256" key="13">
    <source>
        <dbReference type="ARBA" id="ARBA00022801"/>
    </source>
</evidence>
<gene>
    <name evidence="25" type="ORF">QR98_0038010</name>
</gene>
<dbReference type="InterPro" id="IPR001930">
    <property type="entry name" value="Peptidase_M1"/>
</dbReference>
<accession>A0A132A4M3</accession>
<dbReference type="GO" id="GO:0005615">
    <property type="term" value="C:extracellular space"/>
    <property type="evidence" value="ECO:0007669"/>
    <property type="project" value="TreeGrafter"/>
</dbReference>
<dbReference type="Pfam" id="PF01433">
    <property type="entry name" value="Peptidase_M1"/>
    <property type="match status" value="5"/>
</dbReference>
<feature type="domain" description="Peptidase M1 membrane alanine aminopeptidase" evidence="22">
    <location>
        <begin position="1788"/>
        <end position="1903"/>
    </location>
</feature>
<dbReference type="InterPro" id="IPR050344">
    <property type="entry name" value="Peptidase_M1_aminopeptidases"/>
</dbReference>
<dbReference type="GO" id="GO:0006508">
    <property type="term" value="P:proteolysis"/>
    <property type="evidence" value="ECO:0007669"/>
    <property type="project" value="UniProtKB-KW"/>
</dbReference>
<dbReference type="PRINTS" id="PR00756">
    <property type="entry name" value="ALADIPTASE"/>
</dbReference>
<evidence type="ECO:0000259" key="24">
    <source>
        <dbReference type="Pfam" id="PF17900"/>
    </source>
</evidence>
<dbReference type="EMBL" id="JXLN01010224">
    <property type="protein sequence ID" value="KPM05340.1"/>
    <property type="molecule type" value="Genomic_DNA"/>
</dbReference>
<dbReference type="InterPro" id="IPR045357">
    <property type="entry name" value="Aminopeptidase_N-like_N"/>
</dbReference>
<feature type="domain" description="ERAP1-like C-terminal" evidence="23">
    <location>
        <begin position="734"/>
        <end position="1058"/>
    </location>
</feature>
<keyword evidence="13" id="KW-0378">Hydrolase</keyword>
<dbReference type="GO" id="GO:0070006">
    <property type="term" value="F:metalloaminopeptidase activity"/>
    <property type="evidence" value="ECO:0007669"/>
    <property type="project" value="TreeGrafter"/>
</dbReference>
<proteinExistence type="inferred from homology"/>
<evidence type="ECO:0000256" key="21">
    <source>
        <dbReference type="ARBA" id="ARBA00023180"/>
    </source>
</evidence>
<evidence type="ECO:0000256" key="12">
    <source>
        <dbReference type="ARBA" id="ARBA00022723"/>
    </source>
</evidence>
<dbReference type="InterPro" id="IPR042097">
    <property type="entry name" value="Aminopeptidase_N-like_N_sf"/>
</dbReference>
<keyword evidence="20" id="KW-1015">Disulfide bond</keyword>